<organism evidence="3 4">
    <name type="scientific">Pristionchus mayeri</name>
    <dbReference type="NCBI Taxonomy" id="1317129"/>
    <lineage>
        <taxon>Eukaryota</taxon>
        <taxon>Metazoa</taxon>
        <taxon>Ecdysozoa</taxon>
        <taxon>Nematoda</taxon>
        <taxon>Chromadorea</taxon>
        <taxon>Rhabditida</taxon>
        <taxon>Rhabditina</taxon>
        <taxon>Diplogasteromorpha</taxon>
        <taxon>Diplogasteroidea</taxon>
        <taxon>Neodiplogasteridae</taxon>
        <taxon>Pristionchus</taxon>
    </lineage>
</organism>
<feature type="signal peptide" evidence="2">
    <location>
        <begin position="1"/>
        <end position="24"/>
    </location>
</feature>
<reference evidence="4" key="1">
    <citation type="submission" date="2022-10" db="EMBL/GenBank/DDBJ databases">
        <title>Genome assembly of Pristionchus species.</title>
        <authorList>
            <person name="Yoshida K."/>
            <person name="Sommer R.J."/>
        </authorList>
    </citation>
    <scope>NUCLEOTIDE SEQUENCE [LARGE SCALE GENOMIC DNA]</scope>
    <source>
        <strain evidence="4">RS5460</strain>
    </source>
</reference>
<feature type="region of interest" description="Disordered" evidence="1">
    <location>
        <begin position="163"/>
        <end position="199"/>
    </location>
</feature>
<sequence length="207" mass="23307">MLLAIVLIFLICNVIPFLNNCVEAWRIYISSGGAGENEETEREPQAWFDISVELGNILISLNSSSSLFVYLFFSSKYRAIIKQWMGLQRRTKVNGVALTTAVAAQKALELGMFPEEAERRERRRSAFGVARGKGRGGGYVVGRTRLASTGGRKNQMQLMITSRTNSQPESIDEAIEDEFNEIDDRELSEESKRTSSKRKLLRFATID</sequence>
<evidence type="ECO:0000313" key="4">
    <source>
        <dbReference type="Proteomes" id="UP001328107"/>
    </source>
</evidence>
<dbReference type="EMBL" id="BTRK01000006">
    <property type="protein sequence ID" value="GMR59912.1"/>
    <property type="molecule type" value="Genomic_DNA"/>
</dbReference>
<evidence type="ECO:0000256" key="1">
    <source>
        <dbReference type="SAM" id="MobiDB-lite"/>
    </source>
</evidence>
<gene>
    <name evidence="3" type="ORF">PMAYCL1PPCAC_30107</name>
</gene>
<dbReference type="Proteomes" id="UP001328107">
    <property type="component" value="Unassembled WGS sequence"/>
</dbReference>
<dbReference type="PANTHER" id="PTHR46641:SF7">
    <property type="entry name" value="G-PROTEIN COUPLED RECEPTORS FAMILY 1 PROFILE DOMAIN-CONTAINING PROTEIN"/>
    <property type="match status" value="1"/>
</dbReference>
<accession>A0AAN5DC87</accession>
<dbReference type="Gene3D" id="1.20.1070.10">
    <property type="entry name" value="Rhodopsin 7-helix transmembrane proteins"/>
    <property type="match status" value="1"/>
</dbReference>
<dbReference type="InterPro" id="IPR052954">
    <property type="entry name" value="GPCR-Ligand_Int"/>
</dbReference>
<proteinExistence type="predicted"/>
<evidence type="ECO:0000313" key="3">
    <source>
        <dbReference type="EMBL" id="GMR59912.1"/>
    </source>
</evidence>
<dbReference type="AlphaFoldDB" id="A0AAN5DC87"/>
<evidence type="ECO:0008006" key="5">
    <source>
        <dbReference type="Google" id="ProtNLM"/>
    </source>
</evidence>
<keyword evidence="4" id="KW-1185">Reference proteome</keyword>
<feature type="chain" id="PRO_5042908555" description="G protein-coupled receptor" evidence="2">
    <location>
        <begin position="25"/>
        <end position="207"/>
    </location>
</feature>
<evidence type="ECO:0000256" key="2">
    <source>
        <dbReference type="SAM" id="SignalP"/>
    </source>
</evidence>
<keyword evidence="2" id="KW-0732">Signal</keyword>
<dbReference type="SUPFAM" id="SSF81321">
    <property type="entry name" value="Family A G protein-coupled receptor-like"/>
    <property type="match status" value="1"/>
</dbReference>
<dbReference type="PANTHER" id="PTHR46641">
    <property type="entry name" value="FMRFAMIDE RECEPTOR-RELATED"/>
    <property type="match status" value="1"/>
</dbReference>
<protein>
    <recommendedName>
        <fullName evidence="5">G protein-coupled receptor</fullName>
    </recommendedName>
</protein>
<name>A0AAN5DC87_9BILA</name>
<comment type="caution">
    <text evidence="3">The sequence shown here is derived from an EMBL/GenBank/DDBJ whole genome shotgun (WGS) entry which is preliminary data.</text>
</comment>
<feature type="compositionally biased region" description="Acidic residues" evidence="1">
    <location>
        <begin position="170"/>
        <end position="187"/>
    </location>
</feature>